<dbReference type="AlphaFoldDB" id="A0A5B6VV86"/>
<feature type="region of interest" description="Disordered" evidence="7">
    <location>
        <begin position="1"/>
        <end position="122"/>
    </location>
</feature>
<dbReference type="FunFam" id="3.30.70.270:FF:000020">
    <property type="entry name" value="Transposon Tf2-6 polyprotein-like Protein"/>
    <property type="match status" value="1"/>
</dbReference>
<dbReference type="GO" id="GO:0016787">
    <property type="term" value="F:hydrolase activity"/>
    <property type="evidence" value="ECO:0007669"/>
    <property type="project" value="UniProtKB-KW"/>
</dbReference>
<keyword evidence="6" id="KW-0695">RNA-directed DNA polymerase</keyword>
<dbReference type="PANTHER" id="PTHR37984">
    <property type="entry name" value="PROTEIN CBG26694"/>
    <property type="match status" value="1"/>
</dbReference>
<evidence type="ECO:0000313" key="10">
    <source>
        <dbReference type="EMBL" id="KAA3472968.1"/>
    </source>
</evidence>
<reference evidence="11" key="1">
    <citation type="journal article" date="2019" name="Plant Biotechnol. J.">
        <title>Genome sequencing of the Australian wild diploid species Gossypium australe highlights disease resistance and delayed gland morphogenesis.</title>
        <authorList>
            <person name="Cai Y."/>
            <person name="Cai X."/>
            <person name="Wang Q."/>
            <person name="Wang P."/>
            <person name="Zhang Y."/>
            <person name="Cai C."/>
            <person name="Xu Y."/>
            <person name="Wang K."/>
            <person name="Zhou Z."/>
            <person name="Wang C."/>
            <person name="Geng S."/>
            <person name="Li B."/>
            <person name="Dong Q."/>
            <person name="Hou Y."/>
            <person name="Wang H."/>
            <person name="Ai P."/>
            <person name="Liu Z."/>
            <person name="Yi F."/>
            <person name="Sun M."/>
            <person name="An G."/>
            <person name="Cheng J."/>
            <person name="Zhang Y."/>
            <person name="Shi Q."/>
            <person name="Xie Y."/>
            <person name="Shi X."/>
            <person name="Chang Y."/>
            <person name="Huang F."/>
            <person name="Chen Y."/>
            <person name="Hong S."/>
            <person name="Mi L."/>
            <person name="Sun Q."/>
            <person name="Zhang L."/>
            <person name="Zhou B."/>
            <person name="Peng R."/>
            <person name="Zhang X."/>
            <person name="Liu F."/>
        </authorList>
    </citation>
    <scope>NUCLEOTIDE SEQUENCE [LARGE SCALE GENOMIC DNA]</scope>
    <source>
        <strain evidence="11">cv. PA1801</strain>
    </source>
</reference>
<feature type="domain" description="Reverse transcriptase RNase H-like" evidence="9">
    <location>
        <begin position="462"/>
        <end position="558"/>
    </location>
</feature>
<dbReference type="Gene3D" id="3.10.10.10">
    <property type="entry name" value="HIV Type 1 Reverse Transcriptase, subunit A, domain 1"/>
    <property type="match status" value="1"/>
</dbReference>
<evidence type="ECO:0000256" key="7">
    <source>
        <dbReference type="SAM" id="MobiDB-lite"/>
    </source>
</evidence>
<keyword evidence="3" id="KW-0540">Nuclease</keyword>
<dbReference type="GO" id="GO:0003964">
    <property type="term" value="F:RNA-directed DNA polymerase activity"/>
    <property type="evidence" value="ECO:0007669"/>
    <property type="project" value="UniProtKB-KW"/>
</dbReference>
<feature type="compositionally biased region" description="Polar residues" evidence="7">
    <location>
        <begin position="97"/>
        <end position="106"/>
    </location>
</feature>
<dbReference type="InterPro" id="IPR043128">
    <property type="entry name" value="Rev_trsase/Diguanyl_cyclase"/>
</dbReference>
<dbReference type="SUPFAM" id="SSF56672">
    <property type="entry name" value="DNA/RNA polymerases"/>
    <property type="match status" value="1"/>
</dbReference>
<dbReference type="Proteomes" id="UP000325315">
    <property type="component" value="Unassembled WGS sequence"/>
</dbReference>
<feature type="compositionally biased region" description="Basic and acidic residues" evidence="7">
    <location>
        <begin position="107"/>
        <end position="119"/>
    </location>
</feature>
<keyword evidence="1" id="KW-0808">Transferase</keyword>
<feature type="domain" description="Reverse transcriptase" evidence="8">
    <location>
        <begin position="209"/>
        <end position="370"/>
    </location>
</feature>
<keyword evidence="5" id="KW-0378">Hydrolase</keyword>
<dbReference type="GO" id="GO:0004519">
    <property type="term" value="F:endonuclease activity"/>
    <property type="evidence" value="ECO:0007669"/>
    <property type="project" value="UniProtKB-KW"/>
</dbReference>
<dbReference type="Gene3D" id="3.30.70.270">
    <property type="match status" value="2"/>
</dbReference>
<sequence length="610" mass="69534">MESRDSRKRQWSKSFQSSSKRSRDISTRLATSAEFSSRNKGKQYSGNKAKSTSVASVGNIRSNRPECPQGGRRHPGECRAHENACFKSIVSGRPQRNPRSGASSKSNPREQAARPEGRAPARTYAIRAREGASSPDVITGHCFKANLILLPFDEFDVILETELKIESVLIVCDYSNVFPKEFPGLPLVREVMFGIKLASYTVPISITPYRMALTELKELKAQLQELTGKGFARPMKNKYPLPRIDDLFDQLKGATVFSKTDLRSGYYQLRVKELDVLKNAFVTRYGHYEFLVMSFGLTNAPTDLMNCIFQPYLDKFVVVFIDDILIYSRDELEHAEHLRTVLQILREKQLYAKFSKIEFWLKEIGALGHIVSGDGVRVDTSKISAIVDWKLPKNTSEVRIFLGLAGYYRLFVKGFSMIATSMSKLLQKNVKFYCKEKCQQSFEKSKALLTEAPVLIQPKSGEEFVIYSDASLNGLGCVLMQEGKMIAYASRQLKPHEKNYPTHDLELAAIVFALKIWRHHLYVEKCQTFIDHKSLKYMMTQKELNLRQRRRLELIKDYEFVIDYHPGKANVVADALNRKSLFALRAMNTQMTLSDDGSILAELKARPIFF</sequence>
<evidence type="ECO:0000259" key="9">
    <source>
        <dbReference type="Pfam" id="PF17917"/>
    </source>
</evidence>
<evidence type="ECO:0000256" key="6">
    <source>
        <dbReference type="ARBA" id="ARBA00022918"/>
    </source>
</evidence>
<evidence type="ECO:0000256" key="5">
    <source>
        <dbReference type="ARBA" id="ARBA00022801"/>
    </source>
</evidence>
<feature type="compositionally biased region" description="Polar residues" evidence="7">
    <location>
        <begin position="28"/>
        <end position="62"/>
    </location>
</feature>
<proteinExistence type="predicted"/>
<dbReference type="Pfam" id="PF00078">
    <property type="entry name" value="RVT_1"/>
    <property type="match status" value="1"/>
</dbReference>
<name>A0A5B6VV86_9ROSI</name>
<accession>A0A5B6VV86</accession>
<organism evidence="10 11">
    <name type="scientific">Gossypium australe</name>
    <dbReference type="NCBI Taxonomy" id="47621"/>
    <lineage>
        <taxon>Eukaryota</taxon>
        <taxon>Viridiplantae</taxon>
        <taxon>Streptophyta</taxon>
        <taxon>Embryophyta</taxon>
        <taxon>Tracheophyta</taxon>
        <taxon>Spermatophyta</taxon>
        <taxon>Magnoliopsida</taxon>
        <taxon>eudicotyledons</taxon>
        <taxon>Gunneridae</taxon>
        <taxon>Pentapetalae</taxon>
        <taxon>rosids</taxon>
        <taxon>malvids</taxon>
        <taxon>Malvales</taxon>
        <taxon>Malvaceae</taxon>
        <taxon>Malvoideae</taxon>
        <taxon>Gossypium</taxon>
    </lineage>
</organism>
<dbReference type="InterPro" id="IPR041373">
    <property type="entry name" value="RT_RNaseH"/>
</dbReference>
<dbReference type="Gene3D" id="3.10.20.370">
    <property type="match status" value="1"/>
</dbReference>
<gene>
    <name evidence="10" type="ORF">EPI10_023385</name>
</gene>
<dbReference type="EMBL" id="SMMG02000005">
    <property type="protein sequence ID" value="KAA3472968.1"/>
    <property type="molecule type" value="Genomic_DNA"/>
</dbReference>
<dbReference type="Pfam" id="PF17917">
    <property type="entry name" value="RT_RNaseH"/>
    <property type="match status" value="1"/>
</dbReference>
<evidence type="ECO:0000313" key="11">
    <source>
        <dbReference type="Proteomes" id="UP000325315"/>
    </source>
</evidence>
<dbReference type="CDD" id="cd09274">
    <property type="entry name" value="RNase_HI_RT_Ty3"/>
    <property type="match status" value="1"/>
</dbReference>
<feature type="compositionally biased region" description="Basic residues" evidence="7">
    <location>
        <begin position="1"/>
        <end position="11"/>
    </location>
</feature>
<dbReference type="InterPro" id="IPR043502">
    <property type="entry name" value="DNA/RNA_pol_sf"/>
</dbReference>
<protein>
    <submittedName>
        <fullName evidence="10">DNA/RNA polymerases superfamily protein</fullName>
    </submittedName>
</protein>
<evidence type="ECO:0000256" key="2">
    <source>
        <dbReference type="ARBA" id="ARBA00022695"/>
    </source>
</evidence>
<dbReference type="InterPro" id="IPR050951">
    <property type="entry name" value="Retrovirus_Pol_polyprotein"/>
</dbReference>
<dbReference type="OrthoDB" id="111931at2759"/>
<evidence type="ECO:0000256" key="3">
    <source>
        <dbReference type="ARBA" id="ARBA00022722"/>
    </source>
</evidence>
<keyword evidence="2" id="KW-0548">Nucleotidyltransferase</keyword>
<evidence type="ECO:0000256" key="4">
    <source>
        <dbReference type="ARBA" id="ARBA00022759"/>
    </source>
</evidence>
<keyword evidence="4" id="KW-0255">Endonuclease</keyword>
<keyword evidence="11" id="KW-1185">Reference proteome</keyword>
<evidence type="ECO:0000259" key="8">
    <source>
        <dbReference type="Pfam" id="PF00078"/>
    </source>
</evidence>
<dbReference type="PANTHER" id="PTHR37984:SF5">
    <property type="entry name" value="PROTEIN NYNRIN-LIKE"/>
    <property type="match status" value="1"/>
</dbReference>
<comment type="caution">
    <text evidence="10">The sequence shown here is derived from an EMBL/GenBank/DDBJ whole genome shotgun (WGS) entry which is preliminary data.</text>
</comment>
<dbReference type="CDD" id="cd01647">
    <property type="entry name" value="RT_LTR"/>
    <property type="match status" value="1"/>
</dbReference>
<dbReference type="InterPro" id="IPR000477">
    <property type="entry name" value="RT_dom"/>
</dbReference>
<evidence type="ECO:0000256" key="1">
    <source>
        <dbReference type="ARBA" id="ARBA00022679"/>
    </source>
</evidence>
<feature type="compositionally biased region" description="Basic and acidic residues" evidence="7">
    <location>
        <begin position="74"/>
        <end position="84"/>
    </location>
</feature>